<name>A0A549YGK9_9BACI</name>
<reference evidence="1 2" key="1">
    <citation type="submission" date="2019-07" db="EMBL/GenBank/DDBJ databases">
        <title>Genomic analysis of Lentibacillus sp. NKC851-2.</title>
        <authorList>
            <person name="Oh Y.J."/>
        </authorList>
    </citation>
    <scope>NUCLEOTIDE SEQUENCE [LARGE SCALE GENOMIC DNA]</scope>
    <source>
        <strain evidence="1 2">NKC851-2</strain>
    </source>
</reference>
<dbReference type="EMBL" id="VJMZ01000001">
    <property type="protein sequence ID" value="TRM11015.1"/>
    <property type="molecule type" value="Genomic_DNA"/>
</dbReference>
<protein>
    <recommendedName>
        <fullName evidence="3">YpjP-like protein</fullName>
    </recommendedName>
</protein>
<dbReference type="Proteomes" id="UP000319280">
    <property type="component" value="Unassembled WGS sequence"/>
</dbReference>
<dbReference type="RefSeq" id="WP_142790218.1">
    <property type="nucleotide sequence ID" value="NZ_VJMZ01000001.1"/>
</dbReference>
<organism evidence="1 2">
    <name type="scientific">Lentibacillus cibarius</name>
    <dbReference type="NCBI Taxonomy" id="2583219"/>
    <lineage>
        <taxon>Bacteria</taxon>
        <taxon>Bacillati</taxon>
        <taxon>Bacillota</taxon>
        <taxon>Bacilli</taxon>
        <taxon>Bacillales</taxon>
        <taxon>Bacillaceae</taxon>
        <taxon>Lentibacillus</taxon>
    </lineage>
</organism>
<evidence type="ECO:0000313" key="1">
    <source>
        <dbReference type="EMBL" id="TRM11015.1"/>
    </source>
</evidence>
<dbReference type="InterPro" id="IPR025616">
    <property type="entry name" value="YpjP"/>
</dbReference>
<proteinExistence type="predicted"/>
<comment type="caution">
    <text evidence="1">The sequence shown here is derived from an EMBL/GenBank/DDBJ whole genome shotgun (WGS) entry which is preliminary data.</text>
</comment>
<dbReference type="Pfam" id="PF14005">
    <property type="entry name" value="YpjP"/>
    <property type="match status" value="1"/>
</dbReference>
<sequence length="206" mass="23568">MKLWMRKISVALIAVITLGLYIPDFDMDVEAERSKETAGADLPDEVHVHDQDEHEQVSTGVPSVPVPVPAFTADDAAELLSERAKEQVLEKMGPRIAPKVEGEFETTIFPKMEESIQLILANMEAADIPYASISERPANGNGERIFNIRDERTGQDVAKFHVRRDRRPQEGYWFNFHYHVNDDGFKEHYDIGEIYWDKNTPPKWMA</sequence>
<evidence type="ECO:0000313" key="2">
    <source>
        <dbReference type="Proteomes" id="UP000319280"/>
    </source>
</evidence>
<gene>
    <name evidence="1" type="ORF">FH966_04340</name>
</gene>
<accession>A0A549YGK9</accession>
<keyword evidence="2" id="KW-1185">Reference proteome</keyword>
<evidence type="ECO:0008006" key="3">
    <source>
        <dbReference type="Google" id="ProtNLM"/>
    </source>
</evidence>
<dbReference type="AlphaFoldDB" id="A0A549YGK9"/>